<dbReference type="EMBL" id="BNCI01000002">
    <property type="protein sequence ID" value="GHF31383.1"/>
    <property type="molecule type" value="Genomic_DNA"/>
</dbReference>
<dbReference type="Proteomes" id="UP000630923">
    <property type="component" value="Unassembled WGS sequence"/>
</dbReference>
<accession>A0A919AYI5</accession>
<organism evidence="1 2">
    <name type="scientific">Kordiimonas sediminis</name>
    <dbReference type="NCBI Taxonomy" id="1735581"/>
    <lineage>
        <taxon>Bacteria</taxon>
        <taxon>Pseudomonadati</taxon>
        <taxon>Pseudomonadota</taxon>
        <taxon>Alphaproteobacteria</taxon>
        <taxon>Kordiimonadales</taxon>
        <taxon>Kordiimonadaceae</taxon>
        <taxon>Kordiimonas</taxon>
    </lineage>
</organism>
<reference evidence="1" key="2">
    <citation type="submission" date="2020-09" db="EMBL/GenBank/DDBJ databases">
        <authorList>
            <person name="Sun Q."/>
            <person name="Kim S."/>
        </authorList>
    </citation>
    <scope>NUCLEOTIDE SEQUENCE</scope>
    <source>
        <strain evidence="1">KCTC 42590</strain>
    </source>
</reference>
<reference evidence="1" key="1">
    <citation type="journal article" date="2014" name="Int. J. Syst. Evol. Microbiol.">
        <title>Complete genome sequence of Corynebacterium casei LMG S-19264T (=DSM 44701T), isolated from a smear-ripened cheese.</title>
        <authorList>
            <consortium name="US DOE Joint Genome Institute (JGI-PGF)"/>
            <person name="Walter F."/>
            <person name="Albersmeier A."/>
            <person name="Kalinowski J."/>
            <person name="Ruckert C."/>
        </authorList>
    </citation>
    <scope>NUCLEOTIDE SEQUENCE</scope>
    <source>
        <strain evidence="1">KCTC 42590</strain>
    </source>
</reference>
<comment type="caution">
    <text evidence="1">The sequence shown here is derived from an EMBL/GenBank/DDBJ whole genome shotgun (WGS) entry which is preliminary data.</text>
</comment>
<dbReference type="RefSeq" id="WP_191254103.1">
    <property type="nucleotide sequence ID" value="NZ_BNCI01000002.1"/>
</dbReference>
<dbReference type="AlphaFoldDB" id="A0A919AYI5"/>
<proteinExistence type="predicted"/>
<evidence type="ECO:0000313" key="1">
    <source>
        <dbReference type="EMBL" id="GHF31383.1"/>
    </source>
</evidence>
<keyword evidence="2" id="KW-1185">Reference proteome</keyword>
<protein>
    <submittedName>
        <fullName evidence="1">Uncharacterized protein</fullName>
    </submittedName>
</protein>
<gene>
    <name evidence="1" type="ORF">GCM10017044_28670</name>
</gene>
<name>A0A919AYI5_9PROT</name>
<sequence length="210" mass="22999">MKENVGKCFTIIAEKSPESASSMACLSVSQIRSTSLSAAVNDWVQKGDWTSLGLDVSDRRHFYGDEMFATAIVALEGLKNAWCYSTTINDELIVVSIFLNPSPVKSVNEEYQPNTLFTSYIDVEGGTFISQCEAVSLGSAISTFLHNGDVWWNELSDDQVELLKKNIDIGSISIVPQGGVGGVFSVKFEHNKPNIRMFCVATSSETMMSE</sequence>
<evidence type="ECO:0000313" key="2">
    <source>
        <dbReference type="Proteomes" id="UP000630923"/>
    </source>
</evidence>